<evidence type="ECO:0000313" key="8">
    <source>
        <dbReference type="Proteomes" id="UP000288859"/>
    </source>
</evidence>
<dbReference type="Proteomes" id="UP000288859">
    <property type="component" value="Unassembled WGS sequence"/>
</dbReference>
<evidence type="ECO:0008006" key="9">
    <source>
        <dbReference type="Google" id="ProtNLM"/>
    </source>
</evidence>
<evidence type="ECO:0000256" key="5">
    <source>
        <dbReference type="ARBA" id="ARBA00023136"/>
    </source>
</evidence>
<dbReference type="InterPro" id="IPR036259">
    <property type="entry name" value="MFS_trans_sf"/>
</dbReference>
<dbReference type="PANTHER" id="PTHR23501:SF195">
    <property type="entry name" value="PEP5"/>
    <property type="match status" value="1"/>
</dbReference>
<keyword evidence="2" id="KW-0813">Transport</keyword>
<dbReference type="GO" id="GO:0022857">
    <property type="term" value="F:transmembrane transporter activity"/>
    <property type="evidence" value="ECO:0007669"/>
    <property type="project" value="InterPro"/>
</dbReference>
<dbReference type="SUPFAM" id="SSF103473">
    <property type="entry name" value="MFS general substrate transporter"/>
    <property type="match status" value="2"/>
</dbReference>
<dbReference type="PANTHER" id="PTHR23501">
    <property type="entry name" value="MAJOR FACILITATOR SUPERFAMILY"/>
    <property type="match status" value="1"/>
</dbReference>
<evidence type="ECO:0000256" key="4">
    <source>
        <dbReference type="ARBA" id="ARBA00022989"/>
    </source>
</evidence>
<dbReference type="Gene3D" id="1.20.1250.20">
    <property type="entry name" value="MFS general substrate transporter like domains"/>
    <property type="match status" value="1"/>
</dbReference>
<dbReference type="VEuPathDB" id="FungiDB:PV10_02210"/>
<evidence type="ECO:0000313" key="7">
    <source>
        <dbReference type="EMBL" id="RVX68320.1"/>
    </source>
</evidence>
<reference evidence="7 8" key="1">
    <citation type="submission" date="2017-03" db="EMBL/GenBank/DDBJ databases">
        <title>Genomes of endolithic fungi from Antarctica.</title>
        <authorList>
            <person name="Coleine C."/>
            <person name="Masonjones S."/>
            <person name="Stajich J.E."/>
        </authorList>
    </citation>
    <scope>NUCLEOTIDE SEQUENCE [LARGE SCALE GENOMIC DNA]</scope>
    <source>
        <strain evidence="7 8">CCFEE 6314</strain>
    </source>
</reference>
<feature type="transmembrane region" description="Helical" evidence="6">
    <location>
        <begin position="329"/>
        <end position="351"/>
    </location>
</feature>
<feature type="transmembrane region" description="Helical" evidence="6">
    <location>
        <begin position="243"/>
        <end position="263"/>
    </location>
</feature>
<evidence type="ECO:0000256" key="1">
    <source>
        <dbReference type="ARBA" id="ARBA00004141"/>
    </source>
</evidence>
<dbReference type="InterPro" id="IPR010573">
    <property type="entry name" value="MFS_Str1/Tri12-like"/>
</dbReference>
<comment type="subcellular location">
    <subcellularLocation>
        <location evidence="1">Membrane</location>
        <topology evidence="1">Multi-pass membrane protein</topology>
    </subcellularLocation>
</comment>
<keyword evidence="5 6" id="KW-0472">Membrane</keyword>
<comment type="caution">
    <text evidence="7">The sequence shown here is derived from an EMBL/GenBank/DDBJ whole genome shotgun (WGS) entry which is preliminary data.</text>
</comment>
<dbReference type="EMBL" id="NAJM01000039">
    <property type="protein sequence ID" value="RVX68320.1"/>
    <property type="molecule type" value="Genomic_DNA"/>
</dbReference>
<protein>
    <recommendedName>
        <fullName evidence="9">Major facilitator superfamily (MFS) profile domain-containing protein</fullName>
    </recommendedName>
</protein>
<feature type="transmembrane region" description="Helical" evidence="6">
    <location>
        <begin position="207"/>
        <end position="231"/>
    </location>
</feature>
<keyword evidence="4 6" id="KW-1133">Transmembrane helix</keyword>
<dbReference type="AlphaFoldDB" id="A0A438MZ79"/>
<dbReference type="OrthoDB" id="2587356at2759"/>
<proteinExistence type="predicted"/>
<accession>A0A438MZ79</accession>
<feature type="transmembrane region" description="Helical" evidence="6">
    <location>
        <begin position="96"/>
        <end position="114"/>
    </location>
</feature>
<evidence type="ECO:0000256" key="6">
    <source>
        <dbReference type="SAM" id="Phobius"/>
    </source>
</evidence>
<dbReference type="GO" id="GO:0005886">
    <property type="term" value="C:plasma membrane"/>
    <property type="evidence" value="ECO:0007669"/>
    <property type="project" value="TreeGrafter"/>
</dbReference>
<gene>
    <name evidence="7" type="ORF">B0A52_07323</name>
</gene>
<name>A0A438MZ79_EXOME</name>
<feature type="transmembrane region" description="Helical" evidence="6">
    <location>
        <begin position="30"/>
        <end position="54"/>
    </location>
</feature>
<evidence type="ECO:0000256" key="2">
    <source>
        <dbReference type="ARBA" id="ARBA00022448"/>
    </source>
</evidence>
<feature type="transmembrane region" description="Helical" evidence="6">
    <location>
        <begin position="66"/>
        <end position="84"/>
    </location>
</feature>
<feature type="transmembrane region" description="Helical" evidence="6">
    <location>
        <begin position="178"/>
        <end position="195"/>
    </location>
</feature>
<keyword evidence="3 6" id="KW-0812">Transmembrane</keyword>
<dbReference type="Pfam" id="PF06609">
    <property type="entry name" value="TRI12"/>
    <property type="match status" value="1"/>
</dbReference>
<evidence type="ECO:0000256" key="3">
    <source>
        <dbReference type="ARBA" id="ARBA00022692"/>
    </source>
</evidence>
<organism evidence="7 8">
    <name type="scientific">Exophiala mesophila</name>
    <name type="common">Black yeast-like fungus</name>
    <dbReference type="NCBI Taxonomy" id="212818"/>
    <lineage>
        <taxon>Eukaryota</taxon>
        <taxon>Fungi</taxon>
        <taxon>Dikarya</taxon>
        <taxon>Ascomycota</taxon>
        <taxon>Pezizomycotina</taxon>
        <taxon>Eurotiomycetes</taxon>
        <taxon>Chaetothyriomycetidae</taxon>
        <taxon>Chaetothyriales</taxon>
        <taxon>Herpotrichiellaceae</taxon>
        <taxon>Exophiala</taxon>
    </lineage>
</organism>
<sequence>MAKEDTETRHEVEETPELEPQTYWNHVKTIILILAVNSNYFAQLTILVGAGAFARTIASVIGGASLAAWPASVIVIFIAALSPPLAQAADYWGRKWFIVGAAIFGCVGNFPIAIGCIFIEGLSFMAANVFVPFSLSVFYAPTMNPFEQALCYNVVFVVFLVASFGAGYYVYRSRTVRGPSMVGFASFLIFFILLATSNENTPQAHYWGYNVFCGMGLGFCITTLVTAAQFATPPELIAITSGLMLSMRSVGGSAGAAASNAIFANGLTRNLFPKVAAAVLPLGLAEDSIAPLLGALTIGDVQAATAVPETTPEIIAAAATAIKQAYAIAFRYVFVFAAACSLVALIACAFLRETQSEFNTKIDAPIDAQIEIKIEDEKALERGHHEFLRNDRAEAPA</sequence>
<feature type="transmembrane region" description="Helical" evidence="6">
    <location>
        <begin position="152"/>
        <end position="171"/>
    </location>
</feature>
<dbReference type="VEuPathDB" id="FungiDB:PV10_05258"/>